<evidence type="ECO:0000313" key="3">
    <source>
        <dbReference type="EMBL" id="KAK7088969.1"/>
    </source>
</evidence>
<evidence type="ECO:0000313" key="4">
    <source>
        <dbReference type="Proteomes" id="UP001374579"/>
    </source>
</evidence>
<feature type="compositionally biased region" description="Basic and acidic residues" evidence="1">
    <location>
        <begin position="84"/>
        <end position="94"/>
    </location>
</feature>
<name>A0AAN9FYE8_9CAEN</name>
<keyword evidence="2" id="KW-0472">Membrane</keyword>
<dbReference type="AlphaFoldDB" id="A0AAN9FYE8"/>
<protein>
    <submittedName>
        <fullName evidence="3">Uncharacterized protein</fullName>
    </submittedName>
</protein>
<keyword evidence="2" id="KW-0812">Transmembrane</keyword>
<evidence type="ECO:0000256" key="1">
    <source>
        <dbReference type="SAM" id="MobiDB-lite"/>
    </source>
</evidence>
<feature type="region of interest" description="Disordered" evidence="1">
    <location>
        <begin position="47"/>
        <end position="98"/>
    </location>
</feature>
<keyword evidence="2" id="KW-1133">Transmembrane helix</keyword>
<accession>A0AAN9FYE8</accession>
<comment type="caution">
    <text evidence="3">The sequence shown here is derived from an EMBL/GenBank/DDBJ whole genome shotgun (WGS) entry which is preliminary data.</text>
</comment>
<dbReference type="EMBL" id="JBAMIC010003505">
    <property type="protein sequence ID" value="KAK7088969.1"/>
    <property type="molecule type" value="Genomic_DNA"/>
</dbReference>
<organism evidence="3 4">
    <name type="scientific">Littorina saxatilis</name>
    <dbReference type="NCBI Taxonomy" id="31220"/>
    <lineage>
        <taxon>Eukaryota</taxon>
        <taxon>Metazoa</taxon>
        <taxon>Spiralia</taxon>
        <taxon>Lophotrochozoa</taxon>
        <taxon>Mollusca</taxon>
        <taxon>Gastropoda</taxon>
        <taxon>Caenogastropoda</taxon>
        <taxon>Littorinimorpha</taxon>
        <taxon>Littorinoidea</taxon>
        <taxon>Littorinidae</taxon>
        <taxon>Littorina</taxon>
    </lineage>
</organism>
<evidence type="ECO:0000256" key="2">
    <source>
        <dbReference type="SAM" id="Phobius"/>
    </source>
</evidence>
<sequence length="177" mass="19063">MTQSTVDSPANEATGVPVAVIAGVGAVVAFVIAVSIVVFVVIRKKRGKPPHPGHPAVSNTENRGHRMANVTDNRNTTDGVTPAAEHHRTGDRDPTSTTENVYEITEENGHYYEPLSHRDNTYINDDTLYSNPVFTNGEEGGGRSEVNSVSGGDTTYYNTGVQTKVNCNDNTTYHNMG</sequence>
<gene>
    <name evidence="3" type="ORF">V1264_024934</name>
</gene>
<proteinExistence type="predicted"/>
<dbReference type="Proteomes" id="UP001374579">
    <property type="component" value="Unassembled WGS sequence"/>
</dbReference>
<feature type="transmembrane region" description="Helical" evidence="2">
    <location>
        <begin position="20"/>
        <end position="42"/>
    </location>
</feature>
<keyword evidence="4" id="KW-1185">Reference proteome</keyword>
<dbReference type="CDD" id="cd12087">
    <property type="entry name" value="TM_EGFR-like"/>
    <property type="match status" value="1"/>
</dbReference>
<reference evidence="3 4" key="1">
    <citation type="submission" date="2024-02" db="EMBL/GenBank/DDBJ databases">
        <title>Chromosome-scale genome assembly of the rough periwinkle Littorina saxatilis.</title>
        <authorList>
            <person name="De Jode A."/>
            <person name="Faria R."/>
            <person name="Formenti G."/>
            <person name="Sims Y."/>
            <person name="Smith T.P."/>
            <person name="Tracey A."/>
            <person name="Wood J.M.D."/>
            <person name="Zagrodzka Z.B."/>
            <person name="Johannesson K."/>
            <person name="Butlin R.K."/>
            <person name="Leder E.H."/>
        </authorList>
    </citation>
    <scope>NUCLEOTIDE SEQUENCE [LARGE SCALE GENOMIC DNA]</scope>
    <source>
        <strain evidence="3">Snail1</strain>
        <tissue evidence="3">Muscle</tissue>
    </source>
</reference>
<feature type="compositionally biased region" description="Polar residues" evidence="1">
    <location>
        <begin position="70"/>
        <end position="79"/>
    </location>
</feature>